<reference evidence="2 3" key="1">
    <citation type="submission" date="2023-05" db="EMBL/GenBank/DDBJ databases">
        <title>Corynebacterium suedekumii sp. nov. and Corynebacterium breve sp. nov. isolated from raw cow's milk.</title>
        <authorList>
            <person name="Baer M.K."/>
            <person name="Mehl L."/>
            <person name="Hellmuth R."/>
            <person name="Marke G."/>
            <person name="Lipski A."/>
        </authorList>
    </citation>
    <scope>NUCLEOTIDE SEQUENCE [LARGE SCALE GENOMIC DNA]</scope>
    <source>
        <strain evidence="2 3">LM112</strain>
    </source>
</reference>
<sequence>MTAGVLLGVDPQYEVNTEVSVGSPMDSSLDLESRDIIGLLYASIVQDQGTQNSVREATGIDEYTVATQKTSVPGVINVRIRAESPENAQRVTDAVVESMKNRSDYLNLESSRVLAEGQARQIRDLETEMAERFASDPYADVSGLQSQIDQIRESDGEATQVVQPVVFAQNNNGGEVAWPKIAPTSLVVGLATFLLLQIPLTIWGLMRKRRADALWLRVTSRRFGVESEIAEAVDGGLPPLTESRVVGVLSQCGTVIILGEVDPHQEFGDHDPDRVQLADFDAKWWREIPPDAINLGIVVIDQGDRSAEMATDAVERLVESDIPTILVMRRKRRDHPRPTEEEEFHAATSGDRA</sequence>
<dbReference type="RefSeq" id="WP_284875416.1">
    <property type="nucleotide sequence ID" value="NZ_CP126970.1"/>
</dbReference>
<dbReference type="Proteomes" id="UP001238805">
    <property type="component" value="Chromosome"/>
</dbReference>
<feature type="region of interest" description="Disordered" evidence="1">
    <location>
        <begin position="330"/>
        <end position="353"/>
    </location>
</feature>
<organism evidence="2 3">
    <name type="scientific">Corynebacterium suedekumii</name>
    <dbReference type="NCBI Taxonomy" id="3049801"/>
    <lineage>
        <taxon>Bacteria</taxon>
        <taxon>Bacillati</taxon>
        <taxon>Actinomycetota</taxon>
        <taxon>Actinomycetes</taxon>
        <taxon>Mycobacteriales</taxon>
        <taxon>Corynebacteriaceae</taxon>
        <taxon>Corynebacterium</taxon>
    </lineage>
</organism>
<dbReference type="EMBL" id="CP126970">
    <property type="protein sequence ID" value="WIM70836.1"/>
    <property type="molecule type" value="Genomic_DNA"/>
</dbReference>
<name>A0ABY8VP94_9CORY</name>
<gene>
    <name evidence="2" type="ORF">QP029_03150</name>
</gene>
<accession>A0ABY8VP94</accession>
<evidence type="ECO:0000256" key="1">
    <source>
        <dbReference type="SAM" id="MobiDB-lite"/>
    </source>
</evidence>
<evidence type="ECO:0008006" key="4">
    <source>
        <dbReference type="Google" id="ProtNLM"/>
    </source>
</evidence>
<protein>
    <recommendedName>
        <fullName evidence="4">Capsular polysaccharide biosynthesis protein</fullName>
    </recommendedName>
</protein>
<evidence type="ECO:0000313" key="2">
    <source>
        <dbReference type="EMBL" id="WIM70836.1"/>
    </source>
</evidence>
<proteinExistence type="predicted"/>
<keyword evidence="3" id="KW-1185">Reference proteome</keyword>
<evidence type="ECO:0000313" key="3">
    <source>
        <dbReference type="Proteomes" id="UP001238805"/>
    </source>
</evidence>